<feature type="transmembrane region" description="Helical" evidence="2">
    <location>
        <begin position="120"/>
        <end position="138"/>
    </location>
</feature>
<feature type="transmembrane region" description="Helical" evidence="2">
    <location>
        <begin position="299"/>
        <end position="320"/>
    </location>
</feature>
<reference evidence="4 5" key="1">
    <citation type="journal article" date="2023" name="Commun. Biol.">
        <title>Genome analysis of Parmales, the sister group of diatoms, reveals the evolutionary specialization of diatoms from phago-mixotrophs to photoautotrophs.</title>
        <authorList>
            <person name="Ban H."/>
            <person name="Sato S."/>
            <person name="Yoshikawa S."/>
            <person name="Yamada K."/>
            <person name="Nakamura Y."/>
            <person name="Ichinomiya M."/>
            <person name="Sato N."/>
            <person name="Blanc-Mathieu R."/>
            <person name="Endo H."/>
            <person name="Kuwata A."/>
            <person name="Ogata H."/>
        </authorList>
    </citation>
    <scope>NUCLEOTIDE SEQUENCE [LARGE SCALE GENOMIC DNA]</scope>
</reference>
<evidence type="ECO:0000256" key="3">
    <source>
        <dbReference type="SAM" id="SignalP"/>
    </source>
</evidence>
<protein>
    <submittedName>
        <fullName evidence="4">Uncharacterized protein</fullName>
    </submittedName>
</protein>
<feature type="chain" id="PRO_5046811501" evidence="3">
    <location>
        <begin position="30"/>
        <end position="515"/>
    </location>
</feature>
<keyword evidence="5" id="KW-1185">Reference proteome</keyword>
<keyword evidence="2" id="KW-0812">Transmembrane</keyword>
<keyword evidence="2" id="KW-1133">Transmembrane helix</keyword>
<keyword evidence="3" id="KW-0732">Signal</keyword>
<feature type="transmembrane region" description="Helical" evidence="2">
    <location>
        <begin position="259"/>
        <end position="278"/>
    </location>
</feature>
<feature type="region of interest" description="Disordered" evidence="1">
    <location>
        <begin position="66"/>
        <end position="93"/>
    </location>
</feature>
<name>A0ABQ6MDR0_9STRA</name>
<evidence type="ECO:0000313" key="5">
    <source>
        <dbReference type="Proteomes" id="UP001165060"/>
    </source>
</evidence>
<comment type="caution">
    <text evidence="4">The sequence shown here is derived from an EMBL/GenBank/DDBJ whole genome shotgun (WGS) entry which is preliminary data.</text>
</comment>
<evidence type="ECO:0000256" key="2">
    <source>
        <dbReference type="SAM" id="Phobius"/>
    </source>
</evidence>
<gene>
    <name evidence="4" type="ORF">TeGR_g1986</name>
</gene>
<sequence>MISRLNPPRLCLLLSVLLILLSLLNPDWSWYYRAPYHDRIIRYYLGVTNPTGARLFIIESTQSDVSLSTGGPPSQSPSKTLTTSTSSSSGLSSQSFSDCVEGRSDAASESAADVCSSLEYAGLIVFAGLIVSLALLLYSQILARLSAKAFLSQSLDLATATATPIRNSYMPPGQDDFPLAEPILPPSGDCGDSILVPASLHRSLRHLSKARNSAALALFTLILSLYAYSGLVDGALAGLCGNVGGSGSGDDDVGCGFGGSYIAATIAAVLVACAVFGMNSRVGKLKLVLDIEDRGVARGGSSVIFCCCVSALFVIMWIVYPGTPDHWLLGESGYCVNDGAGGFDEQVPQHCPSGEGYLNYPESGTGSDCDVCYETCCGQGVSGRVDYTSKFEGGGDECHANLESLGCAVCSPLADLFVVAPFDVSQPGPQPLKLCEAFCSVVWANCWNATIQGGENAGKVVGEVYEQYNDAFCVKELETAAVANGFFDDNCYSGGWRLYPSLGVVVATVVLGLAW</sequence>
<feature type="signal peptide" evidence="3">
    <location>
        <begin position="1"/>
        <end position="29"/>
    </location>
</feature>
<accession>A0ABQ6MDR0</accession>
<organism evidence="4 5">
    <name type="scientific">Tetraparma gracilis</name>
    <dbReference type="NCBI Taxonomy" id="2962635"/>
    <lineage>
        <taxon>Eukaryota</taxon>
        <taxon>Sar</taxon>
        <taxon>Stramenopiles</taxon>
        <taxon>Ochrophyta</taxon>
        <taxon>Bolidophyceae</taxon>
        <taxon>Parmales</taxon>
        <taxon>Triparmaceae</taxon>
        <taxon>Tetraparma</taxon>
    </lineage>
</organism>
<keyword evidence="2" id="KW-0472">Membrane</keyword>
<proteinExistence type="predicted"/>
<evidence type="ECO:0000313" key="4">
    <source>
        <dbReference type="EMBL" id="GMI24416.1"/>
    </source>
</evidence>
<feature type="transmembrane region" description="Helical" evidence="2">
    <location>
        <begin position="214"/>
        <end position="239"/>
    </location>
</feature>
<dbReference type="Proteomes" id="UP001165060">
    <property type="component" value="Unassembled WGS sequence"/>
</dbReference>
<feature type="compositionally biased region" description="Low complexity" evidence="1">
    <location>
        <begin position="76"/>
        <end position="93"/>
    </location>
</feature>
<evidence type="ECO:0000256" key="1">
    <source>
        <dbReference type="SAM" id="MobiDB-lite"/>
    </source>
</evidence>
<dbReference type="EMBL" id="BRYB01000168">
    <property type="protein sequence ID" value="GMI24416.1"/>
    <property type="molecule type" value="Genomic_DNA"/>
</dbReference>